<dbReference type="EMBL" id="QGGH01000001">
    <property type="protein sequence ID" value="PWJ93528.1"/>
    <property type="molecule type" value="Genomic_DNA"/>
</dbReference>
<protein>
    <submittedName>
        <fullName evidence="1">Uncharacterized protein</fullName>
    </submittedName>
</protein>
<gene>
    <name evidence="1" type="ORF">C8D77_101207</name>
</gene>
<dbReference type="AlphaFoldDB" id="A0A8E2WFL2"/>
<dbReference type="GeneID" id="61049564"/>
<proteinExistence type="predicted"/>
<dbReference type="RefSeq" id="WP_109658747.1">
    <property type="nucleotide sequence ID" value="NZ_QGGH01000001.1"/>
</dbReference>
<name>A0A8E2WFL2_RHILI</name>
<evidence type="ECO:0000313" key="1">
    <source>
        <dbReference type="EMBL" id="PWJ93528.1"/>
    </source>
</evidence>
<organism evidence="1 2">
    <name type="scientific">Rhizobium loti</name>
    <name type="common">Mesorhizobium loti</name>
    <dbReference type="NCBI Taxonomy" id="381"/>
    <lineage>
        <taxon>Bacteria</taxon>
        <taxon>Pseudomonadati</taxon>
        <taxon>Pseudomonadota</taxon>
        <taxon>Alphaproteobacteria</taxon>
        <taxon>Hyphomicrobiales</taxon>
        <taxon>Phyllobacteriaceae</taxon>
        <taxon>Mesorhizobium</taxon>
    </lineage>
</organism>
<dbReference type="Proteomes" id="UP000245631">
    <property type="component" value="Unassembled WGS sequence"/>
</dbReference>
<comment type="caution">
    <text evidence="1">The sequence shown here is derived from an EMBL/GenBank/DDBJ whole genome shotgun (WGS) entry which is preliminary data.</text>
</comment>
<sequence length="87" mass="9355">MADVVDLSARRPLKVAFLEGIEMERIEAPEGPFTVTISSKDGKMFEVEFPDYTGVLPESACIMGTTGCSEVLANLLAGSLRTFLGAR</sequence>
<reference evidence="1 2" key="1">
    <citation type="submission" date="2018-05" db="EMBL/GenBank/DDBJ databases">
        <title>Genomic Encyclopedia of Type Strains, Phase IV (KMG-IV): sequencing the most valuable type-strain genomes for metagenomic binning, comparative biology and taxonomic classification.</title>
        <authorList>
            <person name="Goeker M."/>
        </authorList>
    </citation>
    <scope>NUCLEOTIDE SEQUENCE [LARGE SCALE GENOMIC DNA]</scope>
    <source>
        <strain evidence="1 2">DSM 2626</strain>
    </source>
</reference>
<evidence type="ECO:0000313" key="2">
    <source>
        <dbReference type="Proteomes" id="UP000245631"/>
    </source>
</evidence>
<accession>A0A8E2WFL2</accession>